<name>A0AAN8NNH9_9PEZI</name>
<dbReference type="AlphaFoldDB" id="A0AAN8NNH9"/>
<keyword evidence="4" id="KW-1185">Reference proteome</keyword>
<evidence type="ECO:0000313" key="3">
    <source>
        <dbReference type="EMBL" id="KAK6521215.1"/>
    </source>
</evidence>
<feature type="region of interest" description="Disordered" evidence="1">
    <location>
        <begin position="685"/>
        <end position="811"/>
    </location>
</feature>
<keyword evidence="2" id="KW-0732">Signal</keyword>
<feature type="compositionally biased region" description="Low complexity" evidence="1">
    <location>
        <begin position="685"/>
        <end position="694"/>
    </location>
</feature>
<feature type="region of interest" description="Disordered" evidence="1">
    <location>
        <begin position="102"/>
        <end position="145"/>
    </location>
</feature>
<sequence length="811" mass="90106">MPSQQTTYTLLTLLLTPLLLHPTPTTAYYQLGSRSKRPEWFGSFESYSSGSRIGDNKVNKCTIYTNLNDRGFITAVTIYNQPRLRTSASVFAFYGNTVCGRSGSTAERKSTGRGKPPAIEEPLTTPARGRPPNKGKSLVTETSTINTRKKGTVVEENTTIARKKRKSVVLKDPAELPIIPPLYIAVLDKPFTDEAGETEIYNPEDADGVWLINLFQALGRAPTFKSMKALDYTKEIKPGGLLEGTEGDPAQVIYKWDKNGHREPEYVTGAVVKLGEPGGVIEKLTTSADMYMALRDLTERGLRPGSENIPNPLPRYFADVVAGKVAGGLTSEYLGDAIDSQTGIREKKVEMRNRGKNNRNANPQGLRNLMSLIEKEQEGGMSDTSAQLELDNFLEQLSLDEREQQIEESRDEPDLQIEESRDNPEPPAAREQSNTMQQAPITIEEEFDGDLYMDVIGANIPAEAQFLEVENGGSETPDSQRLVKASDPVDDLTSQESRNSARALAFQKFMEKATSMRSNPDQQGTQNMPPIKTEWELGDPVTPVKVRIRPDGVNLIQSPEDQQIPITRPSQRIQAGPEDAIVISSDGSVAEEPQAGDMEIEGEIIQLQDVQAEQIPVASEERVQEQGQIQEQVPEQVQEQIQLQEQNPLPQVPNINQEVEPEEEEIEIQRIAAVDALQDEVPLQQSQPQLQLQPEGFLAGFLSPPSRTWESRESSRNMRDLANFQPEFFIRRSSTSTGRRPVSRQSEQSLPPASFDDIENPRPATVPNSNDRVALNDLLEREDQLPGDAGSFERYEAFVPGRRRPSGNQST</sequence>
<protein>
    <submittedName>
        <fullName evidence="3">Uncharacterized protein</fullName>
    </submittedName>
</protein>
<feature type="compositionally biased region" description="Polar residues" evidence="1">
    <location>
        <begin position="732"/>
        <end position="751"/>
    </location>
</feature>
<reference evidence="3 4" key="1">
    <citation type="submission" date="2019-10" db="EMBL/GenBank/DDBJ databases">
        <authorList>
            <person name="Palmer J.M."/>
        </authorList>
    </citation>
    <scope>NUCLEOTIDE SEQUENCE [LARGE SCALE GENOMIC DNA]</scope>
    <source>
        <strain evidence="3 4">TWF506</strain>
    </source>
</reference>
<feature type="region of interest" description="Disordered" evidence="1">
    <location>
        <begin position="470"/>
        <end position="497"/>
    </location>
</feature>
<feature type="chain" id="PRO_5043000133" evidence="2">
    <location>
        <begin position="28"/>
        <end position="811"/>
    </location>
</feature>
<evidence type="ECO:0000256" key="2">
    <source>
        <dbReference type="SAM" id="SignalP"/>
    </source>
</evidence>
<proteinExistence type="predicted"/>
<gene>
    <name evidence="3" type="ORF">TWF506_001440</name>
</gene>
<feature type="signal peptide" evidence="2">
    <location>
        <begin position="1"/>
        <end position="27"/>
    </location>
</feature>
<dbReference type="EMBL" id="JAVHJM010000001">
    <property type="protein sequence ID" value="KAK6521215.1"/>
    <property type="molecule type" value="Genomic_DNA"/>
</dbReference>
<organism evidence="3 4">
    <name type="scientific">Arthrobotrys conoides</name>
    <dbReference type="NCBI Taxonomy" id="74498"/>
    <lineage>
        <taxon>Eukaryota</taxon>
        <taxon>Fungi</taxon>
        <taxon>Dikarya</taxon>
        <taxon>Ascomycota</taxon>
        <taxon>Pezizomycotina</taxon>
        <taxon>Orbiliomycetes</taxon>
        <taxon>Orbiliales</taxon>
        <taxon>Orbiliaceae</taxon>
        <taxon>Arthrobotrys</taxon>
    </lineage>
</organism>
<feature type="compositionally biased region" description="Polar residues" evidence="1">
    <location>
        <begin position="431"/>
        <end position="440"/>
    </location>
</feature>
<accession>A0AAN8NNH9</accession>
<feature type="compositionally biased region" description="Basic and acidic residues" evidence="1">
    <location>
        <begin position="709"/>
        <end position="719"/>
    </location>
</feature>
<feature type="region of interest" description="Disordered" evidence="1">
    <location>
        <begin position="514"/>
        <end position="536"/>
    </location>
</feature>
<feature type="compositionally biased region" description="Polar residues" evidence="1">
    <location>
        <begin position="558"/>
        <end position="573"/>
    </location>
</feature>
<feature type="region of interest" description="Disordered" evidence="1">
    <location>
        <begin position="558"/>
        <end position="577"/>
    </location>
</feature>
<evidence type="ECO:0000256" key="1">
    <source>
        <dbReference type="SAM" id="MobiDB-lite"/>
    </source>
</evidence>
<feature type="region of interest" description="Disordered" evidence="1">
    <location>
        <begin position="404"/>
        <end position="440"/>
    </location>
</feature>
<evidence type="ECO:0000313" key="4">
    <source>
        <dbReference type="Proteomes" id="UP001307849"/>
    </source>
</evidence>
<feature type="compositionally biased region" description="Polar residues" evidence="1">
    <location>
        <begin position="515"/>
        <end position="528"/>
    </location>
</feature>
<comment type="caution">
    <text evidence="3">The sequence shown here is derived from an EMBL/GenBank/DDBJ whole genome shotgun (WGS) entry which is preliminary data.</text>
</comment>
<dbReference type="Proteomes" id="UP001307849">
    <property type="component" value="Unassembled WGS sequence"/>
</dbReference>